<evidence type="ECO:0000313" key="2">
    <source>
        <dbReference type="EMBL" id="CAE8616567.1"/>
    </source>
</evidence>
<keyword evidence="1" id="KW-0812">Transmembrane</keyword>
<feature type="transmembrane region" description="Helical" evidence="1">
    <location>
        <begin position="219"/>
        <end position="239"/>
    </location>
</feature>
<dbReference type="OrthoDB" id="406669at2759"/>
<evidence type="ECO:0000313" key="3">
    <source>
        <dbReference type="Proteomes" id="UP000654075"/>
    </source>
</evidence>
<proteinExistence type="predicted"/>
<evidence type="ECO:0000256" key="1">
    <source>
        <dbReference type="SAM" id="Phobius"/>
    </source>
</evidence>
<keyword evidence="3" id="KW-1185">Reference proteome</keyword>
<sequence length="240" mass="26493">MTPTASDSGSGESVHTATRAWSPFSLVEKCQVKTLQNSAYWAVFKLTVFRAGGHDQCVYFAATGGDAYKERDRWVDLMGSLVGKVTLSLFPPQSVISVQPVPGVQATSRRIMAGYLLQGCSSDTCMLVYCELHAYSRGEARLATYRDDWCDIEVSSFSLSDASTVSTRSGSHCTVFGIDQHRFCARSPDEKDLWLRAVSNIKAVFVVVVFCCCFGSSCLWLFFFCCCCCCLCLLFLLLLL</sequence>
<dbReference type="Proteomes" id="UP000654075">
    <property type="component" value="Unassembled WGS sequence"/>
</dbReference>
<keyword evidence="1" id="KW-0472">Membrane</keyword>
<dbReference type="AlphaFoldDB" id="A0A813FSS2"/>
<organism evidence="2 3">
    <name type="scientific">Polarella glacialis</name>
    <name type="common">Dinoflagellate</name>
    <dbReference type="NCBI Taxonomy" id="89957"/>
    <lineage>
        <taxon>Eukaryota</taxon>
        <taxon>Sar</taxon>
        <taxon>Alveolata</taxon>
        <taxon>Dinophyceae</taxon>
        <taxon>Suessiales</taxon>
        <taxon>Suessiaceae</taxon>
        <taxon>Polarella</taxon>
    </lineage>
</organism>
<keyword evidence="1" id="KW-1133">Transmembrane helix</keyword>
<protein>
    <recommendedName>
        <fullName evidence="4">PH domain-containing protein</fullName>
    </recommendedName>
</protein>
<dbReference type="EMBL" id="CAJNNV010025908">
    <property type="protein sequence ID" value="CAE8616567.1"/>
    <property type="molecule type" value="Genomic_DNA"/>
</dbReference>
<gene>
    <name evidence="2" type="ORF">PGLA1383_LOCUS34247</name>
</gene>
<name>A0A813FSS2_POLGL</name>
<accession>A0A813FSS2</accession>
<comment type="caution">
    <text evidence="2">The sequence shown here is derived from an EMBL/GenBank/DDBJ whole genome shotgun (WGS) entry which is preliminary data.</text>
</comment>
<evidence type="ECO:0008006" key="4">
    <source>
        <dbReference type="Google" id="ProtNLM"/>
    </source>
</evidence>
<reference evidence="2" key="1">
    <citation type="submission" date="2021-02" db="EMBL/GenBank/DDBJ databases">
        <authorList>
            <person name="Dougan E. K."/>
            <person name="Rhodes N."/>
            <person name="Thang M."/>
            <person name="Chan C."/>
        </authorList>
    </citation>
    <scope>NUCLEOTIDE SEQUENCE</scope>
</reference>